<evidence type="ECO:0000256" key="9">
    <source>
        <dbReference type="ARBA" id="ARBA00025362"/>
    </source>
</evidence>
<evidence type="ECO:0000256" key="7">
    <source>
        <dbReference type="ARBA" id="ARBA00023175"/>
    </source>
</evidence>
<dbReference type="Pfam" id="PF03259">
    <property type="entry name" value="Robl_LC7"/>
    <property type="match status" value="1"/>
</dbReference>
<dbReference type="GO" id="GO:0005868">
    <property type="term" value="C:cytoplasmic dynein complex"/>
    <property type="evidence" value="ECO:0007669"/>
    <property type="project" value="UniProtKB-UniRule"/>
</dbReference>
<keyword evidence="3 10" id="KW-0813">Transport</keyword>
<dbReference type="GO" id="GO:0005737">
    <property type="term" value="C:cytoplasm"/>
    <property type="evidence" value="ECO:0007669"/>
    <property type="project" value="UniProtKB-UniRule"/>
</dbReference>
<dbReference type="InterPro" id="IPR016561">
    <property type="entry name" value="DYNLRB1/2"/>
</dbReference>
<dbReference type="SUPFAM" id="SSF103196">
    <property type="entry name" value="Roadblock/LC7 domain"/>
    <property type="match status" value="1"/>
</dbReference>
<keyword evidence="5 10" id="KW-0493">Microtubule</keyword>
<keyword evidence="4 10" id="KW-0963">Cytoplasm</keyword>
<evidence type="ECO:0000256" key="10">
    <source>
        <dbReference type="PIRNR" id="PIRNR009998"/>
    </source>
</evidence>
<dbReference type="OMA" id="NNSTIEY"/>
<comment type="subcellular location">
    <subcellularLocation>
        <location evidence="1 10">Cytoplasm</location>
        <location evidence="1 10">Cytoskeleton</location>
    </subcellularLocation>
</comment>
<dbReference type="EMBL" id="CAJNNV010007114">
    <property type="protein sequence ID" value="CAE8594497.1"/>
    <property type="molecule type" value="Genomic_DNA"/>
</dbReference>
<evidence type="ECO:0000313" key="13">
    <source>
        <dbReference type="Proteomes" id="UP000654075"/>
    </source>
</evidence>
<evidence type="ECO:0000256" key="4">
    <source>
        <dbReference type="ARBA" id="ARBA00022490"/>
    </source>
</evidence>
<dbReference type="AlphaFoldDB" id="A0A813E993"/>
<organism evidence="12 13">
    <name type="scientific">Polarella glacialis</name>
    <name type="common">Dinoflagellate</name>
    <dbReference type="NCBI Taxonomy" id="89957"/>
    <lineage>
        <taxon>Eukaryota</taxon>
        <taxon>Sar</taxon>
        <taxon>Alveolata</taxon>
        <taxon>Dinophyceae</taxon>
        <taxon>Suessiales</taxon>
        <taxon>Suessiaceae</taxon>
        <taxon>Polarella</taxon>
    </lineage>
</organism>
<evidence type="ECO:0000256" key="8">
    <source>
        <dbReference type="ARBA" id="ARBA00023212"/>
    </source>
</evidence>
<evidence type="ECO:0000259" key="11">
    <source>
        <dbReference type="SMART" id="SM00960"/>
    </source>
</evidence>
<dbReference type="FunFam" id="3.30.450.30:FF:000029">
    <property type="entry name" value="Dynein light chain roadblock"/>
    <property type="match status" value="1"/>
</dbReference>
<evidence type="ECO:0000256" key="6">
    <source>
        <dbReference type="ARBA" id="ARBA00023017"/>
    </source>
</evidence>
<gene>
    <name evidence="12" type="ORF">PGLA1383_LOCUS13039</name>
</gene>
<evidence type="ECO:0000313" key="12">
    <source>
        <dbReference type="EMBL" id="CAE8594497.1"/>
    </source>
</evidence>
<dbReference type="GO" id="GO:0005874">
    <property type="term" value="C:microtubule"/>
    <property type="evidence" value="ECO:0007669"/>
    <property type="project" value="UniProtKB-UniRule"/>
</dbReference>
<keyword evidence="6 10" id="KW-0243">Dynein</keyword>
<proteinExistence type="inferred from homology"/>
<protein>
    <recommendedName>
        <fullName evidence="10">Dynein light chain roadblock</fullName>
    </recommendedName>
</protein>
<dbReference type="PANTHER" id="PTHR10779">
    <property type="entry name" value="DYNEIN LIGHT CHAIN ROADBLOCK"/>
    <property type="match status" value="1"/>
</dbReference>
<sequence length="100" mass="11129">MSEVEETINRINTHKGVSGLVILNSEGVPIRTTLDGKSTLQYSALISQLASKARSVVRDLDPQNDLTFLRIRSKKHEIMVAPDRDYLLIVIQDPNADQGI</sequence>
<feature type="domain" description="Roadblock/LAMTOR2" evidence="11">
    <location>
        <begin position="4"/>
        <end position="92"/>
    </location>
</feature>
<evidence type="ECO:0000256" key="2">
    <source>
        <dbReference type="ARBA" id="ARBA00007191"/>
    </source>
</evidence>
<comment type="function">
    <text evidence="9">Acts as one of several non-catalytic accessory components of the cytoplasmic dynein 1 complex that are thought to be involved in linking dynein to cargos and to adapter proteins that regulate dynein function. Cytoplasmic dynein 1 acts as a motor for the intracellular retrograde motility of vesicles and organelles along microtubules.</text>
</comment>
<dbReference type="Gene3D" id="3.30.450.30">
    <property type="entry name" value="Dynein light chain 2a, cytoplasmic"/>
    <property type="match status" value="1"/>
</dbReference>
<comment type="caution">
    <text evidence="12">The sequence shown here is derived from an EMBL/GenBank/DDBJ whole genome shotgun (WGS) entry which is preliminary data.</text>
</comment>
<dbReference type="GO" id="GO:0045505">
    <property type="term" value="F:dynein intermediate chain binding"/>
    <property type="evidence" value="ECO:0007669"/>
    <property type="project" value="UniProtKB-UniRule"/>
</dbReference>
<dbReference type="GO" id="GO:0007018">
    <property type="term" value="P:microtubule-based movement"/>
    <property type="evidence" value="ECO:0007669"/>
    <property type="project" value="UniProtKB-UniRule"/>
</dbReference>
<reference evidence="12" key="1">
    <citation type="submission" date="2021-02" db="EMBL/GenBank/DDBJ databases">
        <authorList>
            <person name="Dougan E. K."/>
            <person name="Rhodes N."/>
            <person name="Thang M."/>
            <person name="Chan C."/>
        </authorList>
    </citation>
    <scope>NUCLEOTIDE SEQUENCE</scope>
</reference>
<keyword evidence="7 10" id="KW-0505">Motor protein</keyword>
<evidence type="ECO:0000256" key="3">
    <source>
        <dbReference type="ARBA" id="ARBA00022448"/>
    </source>
</evidence>
<keyword evidence="8 10" id="KW-0206">Cytoskeleton</keyword>
<dbReference type="Proteomes" id="UP000654075">
    <property type="component" value="Unassembled WGS sequence"/>
</dbReference>
<dbReference type="SMART" id="SM00960">
    <property type="entry name" value="Robl_LC7"/>
    <property type="match status" value="1"/>
</dbReference>
<keyword evidence="13" id="KW-1185">Reference proteome</keyword>
<evidence type="ECO:0000256" key="5">
    <source>
        <dbReference type="ARBA" id="ARBA00022701"/>
    </source>
</evidence>
<evidence type="ECO:0000256" key="1">
    <source>
        <dbReference type="ARBA" id="ARBA00004245"/>
    </source>
</evidence>
<name>A0A813E993_POLGL</name>
<dbReference type="PIRSF" id="PIRSF009998">
    <property type="entry name" value="DLC7"/>
    <property type="match status" value="1"/>
</dbReference>
<accession>A0A813E993</accession>
<dbReference type="OrthoDB" id="9985637at2759"/>
<dbReference type="InterPro" id="IPR004942">
    <property type="entry name" value="Roadblock/LAMTOR2_dom"/>
</dbReference>
<comment type="similarity">
    <text evidence="2 10">Belongs to the GAMAD family.</text>
</comment>